<dbReference type="CDD" id="cd00038">
    <property type="entry name" value="CAP_ED"/>
    <property type="match status" value="1"/>
</dbReference>
<dbReference type="AlphaFoldDB" id="A0A1F7UP46"/>
<dbReference type="Pfam" id="PF00027">
    <property type="entry name" value="cNMP_binding"/>
    <property type="match status" value="1"/>
</dbReference>
<evidence type="ECO:0000313" key="3">
    <source>
        <dbReference type="Proteomes" id="UP000176604"/>
    </source>
</evidence>
<dbReference type="PANTHER" id="PTHR24567:SF26">
    <property type="entry name" value="REGULATORY PROTEIN YEIL"/>
    <property type="match status" value="1"/>
</dbReference>
<dbReference type="PANTHER" id="PTHR24567">
    <property type="entry name" value="CRP FAMILY TRANSCRIPTIONAL REGULATORY PROTEIN"/>
    <property type="match status" value="1"/>
</dbReference>
<reference evidence="2 3" key="1">
    <citation type="journal article" date="2016" name="Nat. Commun.">
        <title>Thousands of microbial genomes shed light on interconnected biogeochemical processes in an aquifer system.</title>
        <authorList>
            <person name="Anantharaman K."/>
            <person name="Brown C.T."/>
            <person name="Hug L.A."/>
            <person name="Sharon I."/>
            <person name="Castelle C.J."/>
            <person name="Probst A.J."/>
            <person name="Thomas B.C."/>
            <person name="Singh A."/>
            <person name="Wilkins M.J."/>
            <person name="Karaoz U."/>
            <person name="Brodie E.L."/>
            <person name="Williams K.H."/>
            <person name="Hubbard S.S."/>
            <person name="Banfield J.F."/>
        </authorList>
    </citation>
    <scope>NUCLEOTIDE SEQUENCE [LARGE SCALE GENOMIC DNA]</scope>
</reference>
<dbReference type="InterPro" id="IPR003018">
    <property type="entry name" value="GAF"/>
</dbReference>
<name>A0A1F7UP46_9BACT</name>
<dbReference type="SUPFAM" id="SSF51206">
    <property type="entry name" value="cAMP-binding domain-like"/>
    <property type="match status" value="1"/>
</dbReference>
<dbReference type="PROSITE" id="PS50042">
    <property type="entry name" value="CNMP_BINDING_3"/>
    <property type="match status" value="1"/>
</dbReference>
<protein>
    <recommendedName>
        <fullName evidence="1">Cyclic nucleotide-binding domain-containing protein</fullName>
    </recommendedName>
</protein>
<dbReference type="GO" id="GO:0005829">
    <property type="term" value="C:cytosol"/>
    <property type="evidence" value="ECO:0007669"/>
    <property type="project" value="TreeGrafter"/>
</dbReference>
<dbReference type="Gene3D" id="2.60.120.10">
    <property type="entry name" value="Jelly Rolls"/>
    <property type="match status" value="1"/>
</dbReference>
<dbReference type="SUPFAM" id="SSF55781">
    <property type="entry name" value="GAF domain-like"/>
    <property type="match status" value="1"/>
</dbReference>
<accession>A0A1F7UP46</accession>
<dbReference type="Gene3D" id="3.30.450.40">
    <property type="match status" value="1"/>
</dbReference>
<comment type="caution">
    <text evidence="2">The sequence shown here is derived from an EMBL/GenBank/DDBJ whole genome shotgun (WGS) entry which is preliminary data.</text>
</comment>
<dbReference type="InterPro" id="IPR018490">
    <property type="entry name" value="cNMP-bd_dom_sf"/>
</dbReference>
<dbReference type="InterPro" id="IPR029016">
    <property type="entry name" value="GAF-like_dom_sf"/>
</dbReference>
<dbReference type="InterPro" id="IPR014710">
    <property type="entry name" value="RmlC-like_jellyroll"/>
</dbReference>
<sequence>MGLMDLFMPSKNLKPESVILTALRSLPLAQGFSAEDLEALAAHLTAVRYPKGKVVFEQGDRRDALILVTEGRLSVYKEFGDEPEVFATLHRGDFCCEEALTDERSLHTKSGQALDDLSALTLSFTSYRALSQAHPRIAQILLERLLRSIAERLHHTDNRLITLYHTGRIIAVTLPLPDMGRQILAALHEVIRAKRSLFVSFQPVRDRIQLLAHHGYAASPFGDDADFLPLARDPVLGLIASTGTTILAHKDNLPERALSTPYATSSMVGVPIKEEGKTIGAILMLDKQEDEFNLNNVILLEIVARQIAGAIVEAESTHRHKAEEELKRVYIRPI</sequence>
<proteinExistence type="predicted"/>
<dbReference type="InterPro" id="IPR050397">
    <property type="entry name" value="Env_Response_Regulators"/>
</dbReference>
<dbReference type="GO" id="GO:0003700">
    <property type="term" value="F:DNA-binding transcription factor activity"/>
    <property type="evidence" value="ECO:0007669"/>
    <property type="project" value="TreeGrafter"/>
</dbReference>
<gene>
    <name evidence="2" type="ORF">A3J43_03560</name>
</gene>
<dbReference type="Proteomes" id="UP000176604">
    <property type="component" value="Unassembled WGS sequence"/>
</dbReference>
<dbReference type="SMART" id="SM00065">
    <property type="entry name" value="GAF"/>
    <property type="match status" value="1"/>
</dbReference>
<dbReference type="SMART" id="SM00100">
    <property type="entry name" value="cNMP"/>
    <property type="match status" value="1"/>
</dbReference>
<dbReference type="Pfam" id="PF13185">
    <property type="entry name" value="GAF_2"/>
    <property type="match status" value="1"/>
</dbReference>
<dbReference type="EMBL" id="MGEF01000007">
    <property type="protein sequence ID" value="OGL79478.1"/>
    <property type="molecule type" value="Genomic_DNA"/>
</dbReference>
<evidence type="ECO:0000313" key="2">
    <source>
        <dbReference type="EMBL" id="OGL79478.1"/>
    </source>
</evidence>
<dbReference type="InterPro" id="IPR000595">
    <property type="entry name" value="cNMP-bd_dom"/>
</dbReference>
<feature type="domain" description="Cyclic nucleotide-binding" evidence="1">
    <location>
        <begin position="28"/>
        <end position="148"/>
    </location>
</feature>
<dbReference type="STRING" id="1802397.A3J43_03560"/>
<organism evidence="2 3">
    <name type="scientific">Candidatus Uhrbacteria bacterium RIFCSPHIGHO2_12_FULL_54_23</name>
    <dbReference type="NCBI Taxonomy" id="1802397"/>
    <lineage>
        <taxon>Bacteria</taxon>
        <taxon>Candidatus Uhriibacteriota</taxon>
    </lineage>
</organism>
<evidence type="ECO:0000259" key="1">
    <source>
        <dbReference type="PROSITE" id="PS50042"/>
    </source>
</evidence>